<gene>
    <name evidence="3" type="ORF">EW146_g4821</name>
</gene>
<dbReference type="Gene3D" id="1.10.510.40">
    <property type="match status" value="1"/>
</dbReference>
<evidence type="ECO:0000313" key="3">
    <source>
        <dbReference type="EMBL" id="THH15695.1"/>
    </source>
</evidence>
<keyword evidence="4" id="KW-1185">Reference proteome</keyword>
<dbReference type="OrthoDB" id="2117718at2759"/>
<protein>
    <recommendedName>
        <fullName evidence="5">Aerobactin siderophore biosynthesis IucA/IucC N-terminal domain-containing protein</fullName>
    </recommendedName>
</protein>
<evidence type="ECO:0000259" key="2">
    <source>
        <dbReference type="Pfam" id="PF06276"/>
    </source>
</evidence>
<dbReference type="Proteomes" id="UP000310158">
    <property type="component" value="Unassembled WGS sequence"/>
</dbReference>
<evidence type="ECO:0000259" key="1">
    <source>
        <dbReference type="Pfam" id="PF04183"/>
    </source>
</evidence>
<dbReference type="GO" id="GO:0016881">
    <property type="term" value="F:acid-amino acid ligase activity"/>
    <property type="evidence" value="ECO:0007669"/>
    <property type="project" value="UniProtKB-ARBA"/>
</dbReference>
<dbReference type="PANTHER" id="PTHR34384:SF5">
    <property type="entry name" value="L-2,3-DIAMINOPROPANOATE--CITRATE LIGASE"/>
    <property type="match status" value="1"/>
</dbReference>
<dbReference type="InterPro" id="IPR037455">
    <property type="entry name" value="LucA/IucC-like"/>
</dbReference>
<dbReference type="InterPro" id="IPR022770">
    <property type="entry name" value="IucA/IucC-like_C"/>
</dbReference>
<dbReference type="AlphaFoldDB" id="A0A4S4LTV8"/>
<dbReference type="GO" id="GO:0019290">
    <property type="term" value="P:siderophore biosynthetic process"/>
    <property type="evidence" value="ECO:0007669"/>
    <property type="project" value="InterPro"/>
</dbReference>
<evidence type="ECO:0000313" key="4">
    <source>
        <dbReference type="Proteomes" id="UP000310158"/>
    </source>
</evidence>
<accession>A0A4S4LTV8</accession>
<comment type="caution">
    <text evidence="3">The sequence shown here is derived from an EMBL/GenBank/DDBJ whole genome shotgun (WGS) entry which is preliminary data.</text>
</comment>
<feature type="domain" description="Aerobactin siderophore biosynthesis IucA/IucC N-terminal" evidence="1">
    <location>
        <begin position="238"/>
        <end position="460"/>
    </location>
</feature>
<dbReference type="Pfam" id="PF04183">
    <property type="entry name" value="IucA_IucC"/>
    <property type="match status" value="1"/>
</dbReference>
<dbReference type="EMBL" id="SGPL01000196">
    <property type="protein sequence ID" value="THH15695.1"/>
    <property type="molecule type" value="Genomic_DNA"/>
</dbReference>
<reference evidence="3 4" key="1">
    <citation type="submission" date="2019-02" db="EMBL/GenBank/DDBJ databases">
        <title>Genome sequencing of the rare red list fungi Bondarzewia mesenterica.</title>
        <authorList>
            <person name="Buettner E."/>
            <person name="Kellner H."/>
        </authorList>
    </citation>
    <scope>NUCLEOTIDE SEQUENCE [LARGE SCALE GENOMIC DNA]</scope>
    <source>
        <strain evidence="3 4">DSM 108281</strain>
    </source>
</reference>
<dbReference type="Pfam" id="PF06276">
    <property type="entry name" value="FhuF"/>
    <property type="match status" value="1"/>
</dbReference>
<feature type="domain" description="Aerobactin siderophore biosynthesis IucA/IucC-like C-terminal" evidence="2">
    <location>
        <begin position="488"/>
        <end position="612"/>
    </location>
</feature>
<evidence type="ECO:0008006" key="5">
    <source>
        <dbReference type="Google" id="ProtNLM"/>
    </source>
</evidence>
<sequence length="666" mass="74625">MTVLIATPSLPMDVRMHKLHSVQDTHEIKSEPQTRTAEITTALATANLEPADRAAFAVTSRLLASIVTESLLRAFYVPVKSNLVAGVCVILSIHVISEQPILERSIRPADVFAIIPLHHAPIFKGVAGKHGRPVWLLDPFDMLPWVYELSDRKPGDPENNDVQNAILSSLVPPPWELGNFTSLSQTLDPLHWWSKFAGTVMMGDDLRANLAEELASSSTWQRTVYENPPPCPNLFSPLIDWEQCLVEGHPTHPMHRARRTLAPLPSVSPDTRNWYRPRIRFAVVPRERVDILGRFEEEIRALAQVAAERSGITMPDDGRVIMPVYDLQIPNLEAKFDGIQILDEAFSLEALGQASIRTVVVPEAPHLALKLAVGITVSSALRTISHFTANLGPRFSEIVPKLKINPAILHIERESASAVYARDGEGKPVNPDIAKHFTAVLRTPYVPAYDEAVIVCAALSEHGHKDAMTGVPVVQHIFGLDTEEMRVAFFEDYARVLIDALLPPMIYNGLAFEAHPQNTLLRVSRSTSKIVGFVLRDLGGLRLHPETFTTSIGESFEFLTDHCIVTATREEAAKKLYHTLVHNHLQRLIRVLGLHYNGKGWEIVRANMERHVKQDSWLWDVWMSERGQSVAGKCLLRMKIQGLYRDSVYEPFPNMIHYRPQEDQAA</sequence>
<dbReference type="InterPro" id="IPR007310">
    <property type="entry name" value="Aerobactin_biosyn_IucA/IucC_N"/>
</dbReference>
<proteinExistence type="predicted"/>
<dbReference type="PANTHER" id="PTHR34384">
    <property type="entry name" value="L-2,3-DIAMINOPROPANOATE--CITRATE LIGASE"/>
    <property type="match status" value="1"/>
</dbReference>
<name>A0A4S4LTV8_9AGAM</name>
<organism evidence="3 4">
    <name type="scientific">Bondarzewia mesenterica</name>
    <dbReference type="NCBI Taxonomy" id="1095465"/>
    <lineage>
        <taxon>Eukaryota</taxon>
        <taxon>Fungi</taxon>
        <taxon>Dikarya</taxon>
        <taxon>Basidiomycota</taxon>
        <taxon>Agaricomycotina</taxon>
        <taxon>Agaricomycetes</taxon>
        <taxon>Russulales</taxon>
        <taxon>Bondarzewiaceae</taxon>
        <taxon>Bondarzewia</taxon>
    </lineage>
</organism>